<dbReference type="OrthoDB" id="9808930at2"/>
<dbReference type="Pfam" id="PF09685">
    <property type="entry name" value="MamF_MmsF"/>
    <property type="match status" value="1"/>
</dbReference>
<reference evidence="7 8" key="1">
    <citation type="submission" date="2019-01" db="EMBL/GenBank/DDBJ databases">
        <title>Novel species of Cellulomonas.</title>
        <authorList>
            <person name="Liu Q."/>
            <person name="Xin Y.-H."/>
        </authorList>
    </citation>
    <scope>NUCLEOTIDE SEQUENCE [LARGE SCALE GENOMIC DNA]</scope>
    <source>
        <strain evidence="7 8">HLT2-17</strain>
    </source>
</reference>
<dbReference type="RefSeq" id="WP_130101054.1">
    <property type="nucleotide sequence ID" value="NZ_SDWW01000004.1"/>
</dbReference>
<feature type="region of interest" description="Disordered" evidence="5">
    <location>
        <begin position="1"/>
        <end position="60"/>
    </location>
</feature>
<evidence type="ECO:0000256" key="5">
    <source>
        <dbReference type="SAM" id="MobiDB-lite"/>
    </source>
</evidence>
<dbReference type="EMBL" id="SDWW01000004">
    <property type="protein sequence ID" value="RYV52560.1"/>
    <property type="molecule type" value="Genomic_DNA"/>
</dbReference>
<evidence type="ECO:0000256" key="2">
    <source>
        <dbReference type="ARBA" id="ARBA00022692"/>
    </source>
</evidence>
<keyword evidence="8" id="KW-1185">Reference proteome</keyword>
<comment type="caution">
    <text evidence="7">The sequence shown here is derived from an EMBL/GenBank/DDBJ whole genome shotgun (WGS) entry which is preliminary data.</text>
</comment>
<keyword evidence="3 6" id="KW-1133">Transmembrane helix</keyword>
<name>A0A4Q5N324_9MICO</name>
<dbReference type="AlphaFoldDB" id="A0A4Q5N324"/>
<evidence type="ECO:0000256" key="6">
    <source>
        <dbReference type="SAM" id="Phobius"/>
    </source>
</evidence>
<keyword evidence="4 6" id="KW-0472">Membrane</keyword>
<proteinExistence type="predicted"/>
<evidence type="ECO:0000313" key="8">
    <source>
        <dbReference type="Proteomes" id="UP000293764"/>
    </source>
</evidence>
<feature type="compositionally biased region" description="Pro residues" evidence="5">
    <location>
        <begin position="1"/>
        <end position="12"/>
    </location>
</feature>
<organism evidence="7 8">
    <name type="scientific">Pengzhenrongella frigida</name>
    <dbReference type="NCBI Taxonomy" id="1259133"/>
    <lineage>
        <taxon>Bacteria</taxon>
        <taxon>Bacillati</taxon>
        <taxon>Actinomycetota</taxon>
        <taxon>Actinomycetes</taxon>
        <taxon>Micrococcales</taxon>
        <taxon>Pengzhenrongella</taxon>
    </lineage>
</organism>
<comment type="subcellular location">
    <subcellularLocation>
        <location evidence="1">Membrane</location>
        <topology evidence="1">Multi-pass membrane protein</topology>
    </subcellularLocation>
</comment>
<gene>
    <name evidence="7" type="ORF">EUA98_02320</name>
</gene>
<protein>
    <submittedName>
        <fullName evidence="7">DUF4870 domain-containing protein</fullName>
    </submittedName>
</protein>
<dbReference type="InterPro" id="IPR019109">
    <property type="entry name" value="MamF_MmsF"/>
</dbReference>
<feature type="transmembrane region" description="Helical" evidence="6">
    <location>
        <begin position="69"/>
        <end position="90"/>
    </location>
</feature>
<feature type="transmembrane region" description="Helical" evidence="6">
    <location>
        <begin position="110"/>
        <end position="128"/>
    </location>
</feature>
<keyword evidence="2 6" id="KW-0812">Transmembrane</keyword>
<accession>A0A4Q5N324</accession>
<evidence type="ECO:0000256" key="3">
    <source>
        <dbReference type="ARBA" id="ARBA00022989"/>
    </source>
</evidence>
<evidence type="ECO:0000256" key="1">
    <source>
        <dbReference type="ARBA" id="ARBA00004141"/>
    </source>
</evidence>
<evidence type="ECO:0000256" key="4">
    <source>
        <dbReference type="ARBA" id="ARBA00023136"/>
    </source>
</evidence>
<evidence type="ECO:0000313" key="7">
    <source>
        <dbReference type="EMBL" id="RYV52560.1"/>
    </source>
</evidence>
<sequence>MSDQYPPPPADGVPPNTGQVPPNYATPVPPQYGTSAQPPYGSPAQPPYGSTQQPYTSAAPLDDAQTRQWAGLAHLGGILGFLPSLVIWLVFRERSAFVDQEAKKALNFQISVLIGYVGSAVLGALPFIGGLSGLVTLAIWVTSLVFSIQGYQAVQRGQAYRYPFTLDLIK</sequence>
<dbReference type="Proteomes" id="UP000293764">
    <property type="component" value="Unassembled WGS sequence"/>
</dbReference>